<evidence type="ECO:0000256" key="9">
    <source>
        <dbReference type="ARBA" id="ARBA00034651"/>
    </source>
</evidence>
<keyword evidence="4 13" id="KW-0812">Transmembrane</keyword>
<feature type="region of interest" description="Disordered" evidence="12">
    <location>
        <begin position="467"/>
        <end position="499"/>
    </location>
</feature>
<feature type="compositionally biased region" description="Polar residues" evidence="12">
    <location>
        <begin position="330"/>
        <end position="341"/>
    </location>
</feature>
<feature type="compositionally biased region" description="Pro residues" evidence="12">
    <location>
        <begin position="885"/>
        <end position="896"/>
    </location>
</feature>
<dbReference type="GO" id="GO:0000156">
    <property type="term" value="F:phosphorelay response regulator activity"/>
    <property type="evidence" value="ECO:0007669"/>
    <property type="project" value="UniProtKB-ARBA"/>
</dbReference>
<keyword evidence="7" id="KW-0902">Two-component regulatory system</keyword>
<sequence>MCFSCIHWSEPSLSIEPPAVREIVHSPKPPKERKSRSCCDMSNRSSWLVPPQMDKPGLGYVEPRDAYRQPAWRNHMVACTGEFVGTFLFLLFAFLGHSTAVNQASATGPNGLRTNETLIYIALSYGFSLLVNAWTMHRVSGGLFNPAVTLGLVLGGGLSAVRGLLFFPVQLLAAISAAAVVKAIIPGDIRRVQTTLAPDINVAQALFLEMFLTSLLVFTVLMLGAEKWRTTFVAPVGIGIALFIAELAGAVYTGASLNPVRSFAPCVVSPNFQSYHWIYWVGPLLGALLAGSYYHFVKFFNFWQANPGQDSGGGSWTPPMSPLLQVGYSRQQVAMQSTPSSRKTHAPVNSASTSTRSPTQRRPSSGSRHGGIARHDHHPRTHRGSDEQGRRQNDSSTQSDASDTTAATSASPSPSPQPQPRKSSSLAKLSEHFRAHAAAIPELPPELSQQRAASIASAGVPESEAEKALVQSASVSQTLGDSESRLEKLEEEELPPPHQPAIAVPELKLDVDHVPPVNPRLVVEEPTPEASSSNRAPAFQSPDFDRRRASAEGSLLLENNPNSRPASPRPSLRSIISEPAENRRQSLVGSANATIVKALIDTPRRSERQPVSASEAVFPTGARRDYFSSSSPDMAIVLRRKIWVKRPNQSATLVQIQEDDLVDDVRDMILRKYQNSLGKTFDSPDLTLTIVTRSDHAGPRSSRMLGPEEEMWRTIDSYYPGGQTVEEALIIDLPQKRTPRPSPRAHPHQSYHAMDDFRPHENGTDYFPPMPVTIQPALPPNTREHHNPVAGQDHPRSISVLSTGHVPALPSPSGRARGHRAEREHRPKYGRQHTSSPTILSHAATAIPAAAAPAINGAHLPLRTAGRPRVDSSASEAHHSNGVPAAPPLPTPPAPEAPSTGKNTSSPPTPNGTVPPAPGHRSARPRKVRKPTPDKPQSRKQSPLQIDPYNPNKELPSISTVLDSSVPPINVLIVEDNIINLRILEGLMKRLKVRWQTAMNGQIAVDKYKAGGFHLVLMDIQMPVMNGLQATKEIRRLERVNGIGVFSSTPGTPSENGPDGTGNPMDDKAKRNPEDDKLSMSEGLFKSPVIIVALTASSLQSDRHEALAAGCNDFLTKPVNFVWLERKVKEWGCMQALIDFDGWRKWKDYAAKEEENKTDEQKQKEREQAEKQKIKMEKMAKLQEKQRQKKEEEAKEKERKKRESMGGEAQSPAPVTDPAKDAPVIAA</sequence>
<evidence type="ECO:0000256" key="8">
    <source>
        <dbReference type="ARBA" id="ARBA00023136"/>
    </source>
</evidence>
<dbReference type="GO" id="GO:0015250">
    <property type="term" value="F:water channel activity"/>
    <property type="evidence" value="ECO:0007669"/>
    <property type="project" value="TreeGrafter"/>
</dbReference>
<evidence type="ECO:0000256" key="5">
    <source>
        <dbReference type="ARBA" id="ARBA00022737"/>
    </source>
</evidence>
<feature type="region of interest" description="Disordered" evidence="12">
    <location>
        <begin position="1044"/>
        <end position="1078"/>
    </location>
</feature>
<comment type="similarity">
    <text evidence="10">Belongs to the SSK1 family.</text>
</comment>
<feature type="region of interest" description="Disordered" evidence="12">
    <location>
        <begin position="553"/>
        <end position="572"/>
    </location>
</feature>
<dbReference type="Gene3D" id="1.20.1080.10">
    <property type="entry name" value="Glycerol uptake facilitator protein"/>
    <property type="match status" value="1"/>
</dbReference>
<gene>
    <name evidence="15" type="ORF">AC578_6249</name>
</gene>
<feature type="compositionally biased region" description="Basic and acidic residues" evidence="12">
    <location>
        <begin position="1153"/>
        <end position="1205"/>
    </location>
</feature>
<accession>A0A139GZM9</accession>
<feature type="region of interest" description="Disordered" evidence="12">
    <location>
        <begin position="802"/>
        <end position="837"/>
    </location>
</feature>
<evidence type="ECO:0000256" key="2">
    <source>
        <dbReference type="ARBA" id="ARBA00006175"/>
    </source>
</evidence>
<feature type="transmembrane region" description="Helical" evidence="13">
    <location>
        <begin position="167"/>
        <end position="185"/>
    </location>
</feature>
<feature type="compositionally biased region" description="Basic and acidic residues" evidence="12">
    <location>
        <begin position="1065"/>
        <end position="1078"/>
    </location>
</feature>
<evidence type="ECO:0000256" key="1">
    <source>
        <dbReference type="ARBA" id="ARBA00004141"/>
    </source>
</evidence>
<dbReference type="PANTHER" id="PTHR19139:SF283">
    <property type="entry name" value="AQUAPORIN"/>
    <property type="match status" value="1"/>
</dbReference>
<dbReference type="OrthoDB" id="21225at2759"/>
<feature type="region of interest" description="Disordered" evidence="12">
    <location>
        <begin position="524"/>
        <end position="548"/>
    </location>
</feature>
<dbReference type="SUPFAM" id="SSF81338">
    <property type="entry name" value="Aquaporin-like"/>
    <property type="match status" value="1"/>
</dbReference>
<feature type="transmembrane region" description="Helical" evidence="13">
    <location>
        <begin position="117"/>
        <end position="135"/>
    </location>
</feature>
<dbReference type="InterPro" id="IPR023271">
    <property type="entry name" value="Aquaporin-like"/>
</dbReference>
<dbReference type="InterPro" id="IPR011006">
    <property type="entry name" value="CheY-like_superfamily"/>
</dbReference>
<dbReference type="PRINTS" id="PR00783">
    <property type="entry name" value="MINTRINSICP"/>
</dbReference>
<feature type="compositionally biased region" description="Low complexity" evidence="12">
    <location>
        <begin position="394"/>
        <end position="412"/>
    </location>
</feature>
<feature type="compositionally biased region" description="Basic residues" evidence="12">
    <location>
        <begin position="371"/>
        <end position="382"/>
    </location>
</feature>
<proteinExistence type="inferred from homology"/>
<feature type="domain" description="Response regulatory" evidence="14">
    <location>
        <begin position="970"/>
        <end position="1132"/>
    </location>
</feature>
<dbReference type="InterPro" id="IPR000425">
    <property type="entry name" value="MIP"/>
</dbReference>
<name>A0A139GZM9_9PEZI</name>
<reference evidence="15 16" key="1">
    <citation type="submission" date="2015-07" db="EMBL/GenBank/DDBJ databases">
        <title>Comparative genomics of the Sigatoka disease complex on banana suggests a link between parallel evolutionary changes in Pseudocercospora fijiensis and Pseudocercospora eumusae and increased virulence on the banana host.</title>
        <authorList>
            <person name="Chang T.-C."/>
            <person name="Salvucci A."/>
            <person name="Crous P.W."/>
            <person name="Stergiopoulos I."/>
        </authorList>
    </citation>
    <scope>NUCLEOTIDE SEQUENCE [LARGE SCALE GENOMIC DNA]</scope>
    <source>
        <strain evidence="15 16">CBS 114824</strain>
    </source>
</reference>
<organism evidence="15 16">
    <name type="scientific">Pseudocercospora eumusae</name>
    <dbReference type="NCBI Taxonomy" id="321146"/>
    <lineage>
        <taxon>Eukaryota</taxon>
        <taxon>Fungi</taxon>
        <taxon>Dikarya</taxon>
        <taxon>Ascomycota</taxon>
        <taxon>Pezizomycotina</taxon>
        <taxon>Dothideomycetes</taxon>
        <taxon>Dothideomycetidae</taxon>
        <taxon>Mycosphaerellales</taxon>
        <taxon>Mycosphaerellaceae</taxon>
        <taxon>Pseudocercospora</taxon>
    </lineage>
</organism>
<evidence type="ECO:0000256" key="3">
    <source>
        <dbReference type="ARBA" id="ARBA00022553"/>
    </source>
</evidence>
<evidence type="ECO:0000256" key="13">
    <source>
        <dbReference type="SAM" id="Phobius"/>
    </source>
</evidence>
<dbReference type="GO" id="GO:0005886">
    <property type="term" value="C:plasma membrane"/>
    <property type="evidence" value="ECO:0007669"/>
    <property type="project" value="TreeGrafter"/>
</dbReference>
<dbReference type="InterPro" id="IPR034294">
    <property type="entry name" value="Aquaporin_transptr"/>
</dbReference>
<dbReference type="CDD" id="cd17546">
    <property type="entry name" value="REC_hyHK_CKI1_RcsC-like"/>
    <property type="match status" value="1"/>
</dbReference>
<comment type="subcellular location">
    <subcellularLocation>
        <location evidence="1">Membrane</location>
        <topology evidence="1">Multi-pass membrane protein</topology>
    </subcellularLocation>
</comment>
<keyword evidence="16" id="KW-1185">Reference proteome</keyword>
<feature type="region of interest" description="Disordered" evidence="12">
    <location>
        <begin position="330"/>
        <end position="426"/>
    </location>
</feature>
<evidence type="ECO:0000256" key="4">
    <source>
        <dbReference type="ARBA" id="ARBA00022692"/>
    </source>
</evidence>
<feature type="transmembrane region" description="Helical" evidence="13">
    <location>
        <begin position="142"/>
        <end position="161"/>
    </location>
</feature>
<feature type="compositionally biased region" description="Basic residues" evidence="12">
    <location>
        <begin position="921"/>
        <end position="930"/>
    </location>
</feature>
<feature type="transmembrane region" description="Helical" evidence="13">
    <location>
        <begin position="76"/>
        <end position="97"/>
    </location>
</feature>
<feature type="region of interest" description="Disordered" evidence="12">
    <location>
        <begin position="1153"/>
        <end position="1227"/>
    </location>
</feature>
<dbReference type="Proteomes" id="UP000070133">
    <property type="component" value="Unassembled WGS sequence"/>
</dbReference>
<dbReference type="STRING" id="321146.A0A139GZM9"/>
<dbReference type="SMART" id="SM00448">
    <property type="entry name" value="REC"/>
    <property type="match status" value="1"/>
</dbReference>
<dbReference type="PANTHER" id="PTHR19139">
    <property type="entry name" value="AQUAPORIN TRANSPORTER"/>
    <property type="match status" value="1"/>
</dbReference>
<feature type="transmembrane region" description="Helical" evidence="13">
    <location>
        <begin position="277"/>
        <end position="296"/>
    </location>
</feature>
<feature type="transmembrane region" description="Helical" evidence="13">
    <location>
        <begin position="231"/>
        <end position="257"/>
    </location>
</feature>
<evidence type="ECO:0000256" key="7">
    <source>
        <dbReference type="ARBA" id="ARBA00023012"/>
    </source>
</evidence>
<feature type="compositionally biased region" description="Low complexity" evidence="12">
    <location>
        <begin position="558"/>
        <end position="572"/>
    </location>
</feature>
<evidence type="ECO:0000256" key="11">
    <source>
        <dbReference type="PROSITE-ProRule" id="PRU00169"/>
    </source>
</evidence>
<dbReference type="PROSITE" id="PS50110">
    <property type="entry name" value="RESPONSE_REGULATORY"/>
    <property type="match status" value="1"/>
</dbReference>
<keyword evidence="6 13" id="KW-1133">Transmembrane helix</keyword>
<comment type="catalytic activity">
    <reaction evidence="9">
        <text>H2O(in) = H2O(out)</text>
        <dbReference type="Rhea" id="RHEA:29667"/>
        <dbReference type="ChEBI" id="CHEBI:15377"/>
    </reaction>
</comment>
<feature type="transmembrane region" description="Helical" evidence="13">
    <location>
        <begin position="206"/>
        <end position="225"/>
    </location>
</feature>
<dbReference type="AlphaFoldDB" id="A0A139GZM9"/>
<dbReference type="EMBL" id="LFZN01000205">
    <property type="protein sequence ID" value="KXS95663.1"/>
    <property type="molecule type" value="Genomic_DNA"/>
</dbReference>
<evidence type="ECO:0000313" key="16">
    <source>
        <dbReference type="Proteomes" id="UP000070133"/>
    </source>
</evidence>
<comment type="similarity">
    <text evidence="2">Belongs to the MIP/aquaporin (TC 1.A.8) family.</text>
</comment>
<feature type="region of interest" description="Disordered" evidence="12">
    <location>
        <begin position="864"/>
        <end position="952"/>
    </location>
</feature>
<evidence type="ECO:0000256" key="10">
    <source>
        <dbReference type="ARBA" id="ARBA00093463"/>
    </source>
</evidence>
<dbReference type="Pfam" id="PF00230">
    <property type="entry name" value="MIP"/>
    <property type="match status" value="1"/>
</dbReference>
<dbReference type="InterPro" id="IPR001789">
    <property type="entry name" value="Sig_transdc_resp-reg_receiver"/>
</dbReference>
<evidence type="ECO:0000259" key="14">
    <source>
        <dbReference type="PROSITE" id="PS50110"/>
    </source>
</evidence>
<keyword evidence="5" id="KW-0677">Repeat</keyword>
<dbReference type="FunFam" id="3.40.50.2300:FF:000146">
    <property type="entry name" value="Putative two-component response regulator SSK1p"/>
    <property type="match status" value="1"/>
</dbReference>
<feature type="modified residue" description="4-aspartylphosphate" evidence="11">
    <location>
        <position position="1019"/>
    </location>
</feature>
<feature type="compositionally biased region" description="Basic and acidic residues" evidence="12">
    <location>
        <begin position="383"/>
        <end position="393"/>
    </location>
</feature>
<dbReference type="Gene3D" id="3.40.50.2300">
    <property type="match status" value="1"/>
</dbReference>
<evidence type="ECO:0000256" key="12">
    <source>
        <dbReference type="SAM" id="MobiDB-lite"/>
    </source>
</evidence>
<feature type="compositionally biased region" description="Low complexity" evidence="12">
    <location>
        <begin position="350"/>
        <end position="367"/>
    </location>
</feature>
<dbReference type="Pfam" id="PF00072">
    <property type="entry name" value="Response_reg"/>
    <property type="match status" value="1"/>
</dbReference>
<feature type="compositionally biased region" description="Pro residues" evidence="12">
    <location>
        <begin position="907"/>
        <end position="918"/>
    </location>
</feature>
<evidence type="ECO:0000313" key="15">
    <source>
        <dbReference type="EMBL" id="KXS95663.1"/>
    </source>
</evidence>
<protein>
    <recommendedName>
        <fullName evidence="14">Response regulatory domain-containing protein</fullName>
    </recommendedName>
</protein>
<keyword evidence="8 13" id="KW-0472">Membrane</keyword>
<feature type="compositionally biased region" description="Polar residues" evidence="12">
    <location>
        <begin position="471"/>
        <end position="481"/>
    </location>
</feature>
<dbReference type="SUPFAM" id="SSF52172">
    <property type="entry name" value="CheY-like"/>
    <property type="match status" value="1"/>
</dbReference>
<comment type="caution">
    <text evidence="15">The sequence shown here is derived from an EMBL/GenBank/DDBJ whole genome shotgun (WGS) entry which is preliminary data.</text>
</comment>
<feature type="compositionally biased region" description="Polar residues" evidence="12">
    <location>
        <begin position="1046"/>
        <end position="1055"/>
    </location>
</feature>
<evidence type="ECO:0000256" key="6">
    <source>
        <dbReference type="ARBA" id="ARBA00022989"/>
    </source>
</evidence>
<keyword evidence="3 11" id="KW-0597">Phosphoprotein</keyword>